<keyword evidence="3" id="KW-1185">Reference proteome</keyword>
<name>A0AAV6NA18_9ROSI</name>
<dbReference type="AlphaFoldDB" id="A0AAV6NA18"/>
<reference evidence="2 3" key="1">
    <citation type="journal article" date="2021" name="Hortic Res">
        <title>The domestication of Cucurbita argyrosperma as revealed by the genome of its wild relative.</title>
        <authorList>
            <person name="Barrera-Redondo J."/>
            <person name="Sanchez-de la Vega G."/>
            <person name="Aguirre-Liguori J.A."/>
            <person name="Castellanos-Morales G."/>
            <person name="Gutierrez-Guerrero Y.T."/>
            <person name="Aguirre-Dugua X."/>
            <person name="Aguirre-Planter E."/>
            <person name="Tenaillon M.I."/>
            <person name="Lira-Saade R."/>
            <person name="Eguiarte L.E."/>
        </authorList>
    </citation>
    <scope>NUCLEOTIDE SEQUENCE [LARGE SCALE GENOMIC DNA]</scope>
    <source>
        <strain evidence="2">JBR-2021</strain>
    </source>
</reference>
<evidence type="ECO:0000259" key="1">
    <source>
        <dbReference type="Pfam" id="PF05678"/>
    </source>
</evidence>
<dbReference type="Pfam" id="PF05678">
    <property type="entry name" value="VQ"/>
    <property type="match status" value="1"/>
</dbReference>
<organism evidence="2 3">
    <name type="scientific">Cucurbita argyrosperma subsp. sororia</name>
    <dbReference type="NCBI Taxonomy" id="37648"/>
    <lineage>
        <taxon>Eukaryota</taxon>
        <taxon>Viridiplantae</taxon>
        <taxon>Streptophyta</taxon>
        <taxon>Embryophyta</taxon>
        <taxon>Tracheophyta</taxon>
        <taxon>Spermatophyta</taxon>
        <taxon>Magnoliopsida</taxon>
        <taxon>eudicotyledons</taxon>
        <taxon>Gunneridae</taxon>
        <taxon>Pentapetalae</taxon>
        <taxon>rosids</taxon>
        <taxon>fabids</taxon>
        <taxon>Cucurbitales</taxon>
        <taxon>Cucurbitaceae</taxon>
        <taxon>Cucurbiteae</taxon>
        <taxon>Cucurbita</taxon>
    </lineage>
</organism>
<accession>A0AAV6NA18</accession>
<dbReference type="EMBL" id="JAGKQH010000007">
    <property type="protein sequence ID" value="KAG6594962.1"/>
    <property type="molecule type" value="Genomic_DNA"/>
</dbReference>
<proteinExistence type="predicted"/>
<feature type="non-terminal residue" evidence="2">
    <location>
        <position position="1"/>
    </location>
</feature>
<comment type="caution">
    <text evidence="2">The sequence shown here is derived from an EMBL/GenBank/DDBJ whole genome shotgun (WGS) entry which is preliminary data.</text>
</comment>
<protein>
    <submittedName>
        <fullName evidence="2">VQ motif-containing protein 29</fullName>
    </submittedName>
</protein>
<dbReference type="PANTHER" id="PTHR34794">
    <property type="entry name" value="EXPRESSED PROTEIN"/>
    <property type="match status" value="1"/>
</dbReference>
<gene>
    <name evidence="2" type="primary">VQ29</name>
    <name evidence="2" type="ORF">SDJN03_11515</name>
</gene>
<feature type="domain" description="VQ" evidence="1">
    <location>
        <begin position="100"/>
        <end position="123"/>
    </location>
</feature>
<evidence type="ECO:0000313" key="2">
    <source>
        <dbReference type="EMBL" id="KAG6594962.1"/>
    </source>
</evidence>
<sequence length="199" mass="21938">MLTLFSYTNAPVFELFQNLYINGSFSGLFANTYPIDMEAFCAYASSSSSSSSTFLSQKNGQSEHVRREVSSHSNDLLCVRKPISKPWKKPAIAPLPPTRPRVYKVDSLKFKDLVQKLTGLPELPSPRLQKMAPPPLHIAPRQSSGAAVEATPFLHPSPVKLDEAFDGGSFLELNFSPFNKNWFSFPALSPGSLAIFDAI</sequence>
<evidence type="ECO:0000313" key="3">
    <source>
        <dbReference type="Proteomes" id="UP000685013"/>
    </source>
</evidence>
<dbReference type="PANTHER" id="PTHR34794:SF1">
    <property type="entry name" value="OS10G0101800 PROTEIN"/>
    <property type="match status" value="1"/>
</dbReference>
<dbReference type="InterPro" id="IPR008889">
    <property type="entry name" value="VQ"/>
</dbReference>
<dbReference type="InterPro" id="IPR039610">
    <property type="entry name" value="VQ29"/>
</dbReference>
<dbReference type="Proteomes" id="UP000685013">
    <property type="component" value="Chromosome 7"/>
</dbReference>